<keyword evidence="3" id="KW-1185">Reference proteome</keyword>
<evidence type="ECO:0000313" key="2">
    <source>
        <dbReference type="EMBL" id="KAG2434520.1"/>
    </source>
</evidence>
<dbReference type="AlphaFoldDB" id="A0A835T8T6"/>
<dbReference type="Proteomes" id="UP000613740">
    <property type="component" value="Unassembled WGS sequence"/>
</dbReference>
<accession>A0A835T8T6</accession>
<feature type="region of interest" description="Disordered" evidence="1">
    <location>
        <begin position="240"/>
        <end position="281"/>
    </location>
</feature>
<dbReference type="EMBL" id="JAEHOD010000056">
    <property type="protein sequence ID" value="KAG2434520.1"/>
    <property type="molecule type" value="Genomic_DNA"/>
</dbReference>
<reference evidence="2" key="1">
    <citation type="journal article" date="2020" name="bioRxiv">
        <title>Comparative genomics of Chlamydomonas.</title>
        <authorList>
            <person name="Craig R.J."/>
            <person name="Hasan A.R."/>
            <person name="Ness R.W."/>
            <person name="Keightley P.D."/>
        </authorList>
    </citation>
    <scope>NUCLEOTIDE SEQUENCE</scope>
    <source>
        <strain evidence="2">CCAP 11/173</strain>
    </source>
</reference>
<sequence>MVSIVVPAEGAIVEIRRSVGGNPTSGPAFEATKKQISSVDALLGTCVDVLKDAPSSVSLLKKKASKERRAEAIAQLQKERVALGAALTGMFDFAANRGAEAELAMSRLLKSDQAVREAQAAKDVAEAALRRVNEATGRELATRDEQLAALQKQVQALEAEKNELQGSIAKLVRSKETTSLKLKELTFEYQSTADVAEREIRRLQGELKKAEEGREAALMAANKESADALSEKVKEQRTLQRRLDSMKSLADASKRQAEEARKQAEEVAERGRRQAEEAAAAARRAAEAKAAREALTAELEALRREHGMLHRVFLDVGGVDKQLAAVRAAAAAIPVATTPRGGSVKAPAGTRGGLRSRGGHCLHAGPCGASANDINKLVPVPYEGSIEGLEAVVRQQKVFLCTECMRAEGGFLST</sequence>
<dbReference type="OrthoDB" id="543692at2759"/>
<comment type="caution">
    <text evidence="2">The sequence shown here is derived from an EMBL/GenBank/DDBJ whole genome shotgun (WGS) entry which is preliminary data.</text>
</comment>
<organism evidence="2 3">
    <name type="scientific">Chlamydomonas schloesseri</name>
    <dbReference type="NCBI Taxonomy" id="2026947"/>
    <lineage>
        <taxon>Eukaryota</taxon>
        <taxon>Viridiplantae</taxon>
        <taxon>Chlorophyta</taxon>
        <taxon>core chlorophytes</taxon>
        <taxon>Chlorophyceae</taxon>
        <taxon>CS clade</taxon>
        <taxon>Chlamydomonadales</taxon>
        <taxon>Chlamydomonadaceae</taxon>
        <taxon>Chlamydomonas</taxon>
    </lineage>
</organism>
<feature type="compositionally biased region" description="Basic and acidic residues" evidence="1">
    <location>
        <begin position="252"/>
        <end position="276"/>
    </location>
</feature>
<evidence type="ECO:0000313" key="3">
    <source>
        <dbReference type="Proteomes" id="UP000613740"/>
    </source>
</evidence>
<evidence type="ECO:0000256" key="1">
    <source>
        <dbReference type="SAM" id="MobiDB-lite"/>
    </source>
</evidence>
<protein>
    <submittedName>
        <fullName evidence="2">Uncharacterized protein</fullName>
    </submittedName>
</protein>
<proteinExistence type="predicted"/>
<gene>
    <name evidence="2" type="ORF">HYH02_012187</name>
</gene>
<name>A0A835T8T6_9CHLO</name>